<dbReference type="OrthoDB" id="891289at2759"/>
<accession>A0A660KRT0</accession>
<sequence>MRKQRAELVEQEKQHACGRKGECLRSEWICGKAEPLEVQRITTAPPFYALLTCPPLETPLPVRLACVKHATSVNPELGSNSP</sequence>
<proteinExistence type="predicted"/>
<gene>
    <name evidence="1" type="ORF">FH972_010543</name>
</gene>
<organism evidence="1 2">
    <name type="scientific">Carpinus fangiana</name>
    <dbReference type="NCBI Taxonomy" id="176857"/>
    <lineage>
        <taxon>Eukaryota</taxon>
        <taxon>Viridiplantae</taxon>
        <taxon>Streptophyta</taxon>
        <taxon>Embryophyta</taxon>
        <taxon>Tracheophyta</taxon>
        <taxon>Spermatophyta</taxon>
        <taxon>Magnoliopsida</taxon>
        <taxon>eudicotyledons</taxon>
        <taxon>Gunneridae</taxon>
        <taxon>Pentapetalae</taxon>
        <taxon>rosids</taxon>
        <taxon>fabids</taxon>
        <taxon>Fagales</taxon>
        <taxon>Betulaceae</taxon>
        <taxon>Carpinus</taxon>
    </lineage>
</organism>
<keyword evidence="2" id="KW-1185">Reference proteome</keyword>
<evidence type="ECO:0000313" key="2">
    <source>
        <dbReference type="Proteomes" id="UP000327013"/>
    </source>
</evidence>
<dbReference type="EMBL" id="CM017324">
    <property type="protein sequence ID" value="KAE8037995.1"/>
    <property type="molecule type" value="Genomic_DNA"/>
</dbReference>
<reference evidence="1 2" key="1">
    <citation type="submission" date="2019-06" db="EMBL/GenBank/DDBJ databases">
        <title>A chromosomal-level reference genome of Carpinus fangiana (Coryloideae, Betulaceae).</title>
        <authorList>
            <person name="Yang X."/>
            <person name="Wang Z."/>
            <person name="Zhang L."/>
            <person name="Hao G."/>
            <person name="Liu J."/>
            <person name="Yang Y."/>
        </authorList>
    </citation>
    <scope>NUCLEOTIDE SEQUENCE [LARGE SCALE GENOMIC DNA]</scope>
    <source>
        <strain evidence="1">Cfa_2016G</strain>
        <tissue evidence="1">Leaf</tissue>
    </source>
</reference>
<dbReference type="AlphaFoldDB" id="A0A660KRT0"/>
<dbReference type="Proteomes" id="UP000327013">
    <property type="component" value="Chromosome 4"/>
</dbReference>
<evidence type="ECO:0000313" key="1">
    <source>
        <dbReference type="EMBL" id="KAE8037995.1"/>
    </source>
</evidence>
<protein>
    <submittedName>
        <fullName evidence="1">Uncharacterized protein</fullName>
    </submittedName>
</protein>
<name>A0A660KRT0_9ROSI</name>